<proteinExistence type="predicted"/>
<feature type="domain" description="GIY-YIG" evidence="1">
    <location>
        <begin position="43"/>
        <end position="124"/>
    </location>
</feature>
<evidence type="ECO:0000313" key="2">
    <source>
        <dbReference type="EMBL" id="KOF77970.1"/>
    </source>
</evidence>
<organism evidence="2">
    <name type="scientific">Octopus bimaculoides</name>
    <name type="common">California two-spotted octopus</name>
    <dbReference type="NCBI Taxonomy" id="37653"/>
    <lineage>
        <taxon>Eukaryota</taxon>
        <taxon>Metazoa</taxon>
        <taxon>Spiralia</taxon>
        <taxon>Lophotrochozoa</taxon>
        <taxon>Mollusca</taxon>
        <taxon>Cephalopoda</taxon>
        <taxon>Coleoidea</taxon>
        <taxon>Octopodiformes</taxon>
        <taxon>Octopoda</taxon>
        <taxon>Incirrata</taxon>
        <taxon>Octopodidae</taxon>
        <taxon>Octopus</taxon>
    </lineage>
</organism>
<dbReference type="PROSITE" id="PS00028">
    <property type="entry name" value="ZINC_FINGER_C2H2_1"/>
    <property type="match status" value="1"/>
</dbReference>
<reference evidence="2" key="1">
    <citation type="submission" date="2015-07" db="EMBL/GenBank/DDBJ databases">
        <title>MeaNS - Measles Nucleotide Surveillance Program.</title>
        <authorList>
            <person name="Tran T."/>
            <person name="Druce J."/>
        </authorList>
    </citation>
    <scope>NUCLEOTIDE SEQUENCE</scope>
    <source>
        <strain evidence="2">UCB-OBI-ISO-001</strain>
        <tissue evidence="2">Gonad</tissue>
    </source>
</reference>
<dbReference type="InterPro" id="IPR000305">
    <property type="entry name" value="GIY-YIG_endonuc"/>
</dbReference>
<protein>
    <recommendedName>
        <fullName evidence="1">GIY-YIG domain-containing protein</fullName>
    </recommendedName>
</protein>
<dbReference type="InterPro" id="IPR035901">
    <property type="entry name" value="GIY-YIG_endonuc_sf"/>
</dbReference>
<evidence type="ECO:0000259" key="1">
    <source>
        <dbReference type="PROSITE" id="PS50164"/>
    </source>
</evidence>
<dbReference type="EMBL" id="KQ421244">
    <property type="protein sequence ID" value="KOF77970.1"/>
    <property type="molecule type" value="Genomic_DNA"/>
</dbReference>
<dbReference type="AlphaFoldDB" id="A0A0L8GMX6"/>
<dbReference type="Pfam" id="PF01541">
    <property type="entry name" value="GIY-YIG"/>
    <property type="match status" value="1"/>
</dbReference>
<gene>
    <name evidence="2" type="ORF">OCBIM_22031442mg</name>
</gene>
<name>A0A0L8GMX6_OCTBM</name>
<sequence>HVSQCGKKKCLCCNVLVDYKVFGGKIIGKKFIINNNLQLSCKSRNVIYLISCDECGVQFVGQTTRELHQRLNGHRQAFKLGCKLRIYEHFREYSLRFENRKIQLICQIDDRQKLLEEEWYWIKA</sequence>
<dbReference type="InterPro" id="IPR013087">
    <property type="entry name" value="Znf_C2H2_type"/>
</dbReference>
<dbReference type="Gene3D" id="3.40.1440.10">
    <property type="entry name" value="GIY-YIG endonuclease"/>
    <property type="match status" value="1"/>
</dbReference>
<accession>A0A0L8GMX6</accession>
<dbReference type="PROSITE" id="PS50164">
    <property type="entry name" value="GIY_YIG"/>
    <property type="match status" value="1"/>
</dbReference>
<feature type="non-terminal residue" evidence="2">
    <location>
        <position position="1"/>
    </location>
</feature>
<dbReference type="SUPFAM" id="SSF82771">
    <property type="entry name" value="GIY-YIG endonuclease"/>
    <property type="match status" value="1"/>
</dbReference>